<dbReference type="AlphaFoldDB" id="A0ABD2WVC5"/>
<feature type="compositionally biased region" description="Polar residues" evidence="1">
    <location>
        <begin position="1"/>
        <end position="18"/>
    </location>
</feature>
<name>A0ABD2WVC5_9HYME</name>
<sequence length="240" mass="26414">MGQKPSSVEDLTSLNPQMTTTTRKKSDSTRSIPTVASEKQQQQQQQQQQQTLECAISTSPAPSPVHSAEQLINNAESESEKKNTQADNDADSSQGRSRRTSWPIDVAAATAAYSTEPLSFSLNPRIAELGHLTAWQMMQNFENLTKVDNYLRSQVSSFNATMEDNISEKSIGSGDLPQEQSDVTANDSERHSATCTAIEIDLEPLDDGNKLNVITAAEMRLLIYRTYMSGLARKSKTVLL</sequence>
<organism evidence="2 3">
    <name type="scientific">Trichogramma kaykai</name>
    <dbReference type="NCBI Taxonomy" id="54128"/>
    <lineage>
        <taxon>Eukaryota</taxon>
        <taxon>Metazoa</taxon>
        <taxon>Ecdysozoa</taxon>
        <taxon>Arthropoda</taxon>
        <taxon>Hexapoda</taxon>
        <taxon>Insecta</taxon>
        <taxon>Pterygota</taxon>
        <taxon>Neoptera</taxon>
        <taxon>Endopterygota</taxon>
        <taxon>Hymenoptera</taxon>
        <taxon>Apocrita</taxon>
        <taxon>Proctotrupomorpha</taxon>
        <taxon>Chalcidoidea</taxon>
        <taxon>Trichogrammatidae</taxon>
        <taxon>Trichogramma</taxon>
    </lineage>
</organism>
<gene>
    <name evidence="2" type="ORF">TKK_009391</name>
</gene>
<feature type="region of interest" description="Disordered" evidence="1">
    <location>
        <begin position="168"/>
        <end position="190"/>
    </location>
</feature>
<evidence type="ECO:0000313" key="2">
    <source>
        <dbReference type="EMBL" id="KAL3396815.1"/>
    </source>
</evidence>
<protein>
    <submittedName>
        <fullName evidence="2">Uncharacterized protein</fullName>
    </submittedName>
</protein>
<feature type="region of interest" description="Disordered" evidence="1">
    <location>
        <begin position="1"/>
        <end position="101"/>
    </location>
</feature>
<proteinExistence type="predicted"/>
<reference evidence="2 3" key="1">
    <citation type="journal article" date="2024" name="bioRxiv">
        <title>A reference genome for Trichogramma kaykai: A tiny desert-dwelling parasitoid wasp with competing sex-ratio distorters.</title>
        <authorList>
            <person name="Culotta J."/>
            <person name="Lindsey A.R."/>
        </authorList>
    </citation>
    <scope>NUCLEOTIDE SEQUENCE [LARGE SCALE GENOMIC DNA]</scope>
    <source>
        <strain evidence="2 3">KSX58</strain>
    </source>
</reference>
<dbReference type="EMBL" id="JBJJXI010000069">
    <property type="protein sequence ID" value="KAL3396815.1"/>
    <property type="molecule type" value="Genomic_DNA"/>
</dbReference>
<dbReference type="Proteomes" id="UP001627154">
    <property type="component" value="Unassembled WGS sequence"/>
</dbReference>
<feature type="compositionally biased region" description="Low complexity" evidence="1">
    <location>
        <begin position="40"/>
        <end position="50"/>
    </location>
</feature>
<evidence type="ECO:0000256" key="1">
    <source>
        <dbReference type="SAM" id="MobiDB-lite"/>
    </source>
</evidence>
<feature type="compositionally biased region" description="Polar residues" evidence="1">
    <location>
        <begin position="85"/>
        <end position="95"/>
    </location>
</feature>
<accession>A0ABD2WVC5</accession>
<comment type="caution">
    <text evidence="2">The sequence shown here is derived from an EMBL/GenBank/DDBJ whole genome shotgun (WGS) entry which is preliminary data.</text>
</comment>
<keyword evidence="3" id="KW-1185">Reference proteome</keyword>
<evidence type="ECO:0000313" key="3">
    <source>
        <dbReference type="Proteomes" id="UP001627154"/>
    </source>
</evidence>